<dbReference type="RefSeq" id="WP_101356695.1">
    <property type="nucleotide sequence ID" value="NZ_PIQO01000038.1"/>
</dbReference>
<dbReference type="Gene3D" id="2.50.20.10">
    <property type="entry name" value="Lipoprotein localisation LolA/LolB/LppX"/>
    <property type="match status" value="1"/>
</dbReference>
<feature type="chain" id="PRO_5038684640" evidence="1">
    <location>
        <begin position="20"/>
        <end position="338"/>
    </location>
</feature>
<dbReference type="PROSITE" id="PS51257">
    <property type="entry name" value="PROKAR_LIPOPROTEIN"/>
    <property type="match status" value="1"/>
</dbReference>
<proteinExistence type="predicted"/>
<dbReference type="Pfam" id="PF14285">
    <property type="entry name" value="DUF4367"/>
    <property type="match status" value="1"/>
</dbReference>
<feature type="domain" description="DUF4367" evidence="2">
    <location>
        <begin position="249"/>
        <end position="332"/>
    </location>
</feature>
<dbReference type="Proteomes" id="UP000233440">
    <property type="component" value="Unassembled WGS sequence"/>
</dbReference>
<dbReference type="OrthoDB" id="9785380at2"/>
<gene>
    <name evidence="3" type="ORF">CWO92_23915</name>
</gene>
<dbReference type="PANTHER" id="PTHR37507:SF2">
    <property type="entry name" value="SPORULATION PROTEIN YDCC"/>
    <property type="match status" value="1"/>
</dbReference>
<name>A0A2N3LD04_9BACI</name>
<organism evidence="3 4">
    <name type="scientific">Heyndrickxia camelliae</name>
    <dbReference type="NCBI Taxonomy" id="1707093"/>
    <lineage>
        <taxon>Bacteria</taxon>
        <taxon>Bacillati</taxon>
        <taxon>Bacillota</taxon>
        <taxon>Bacilli</taxon>
        <taxon>Bacillales</taxon>
        <taxon>Bacillaceae</taxon>
        <taxon>Heyndrickxia</taxon>
    </lineage>
</organism>
<dbReference type="InterPro" id="IPR029046">
    <property type="entry name" value="LolA/LolB/LppX"/>
</dbReference>
<dbReference type="EMBL" id="PIQO01000038">
    <property type="protein sequence ID" value="PKR82540.1"/>
    <property type="molecule type" value="Genomic_DNA"/>
</dbReference>
<evidence type="ECO:0000259" key="2">
    <source>
        <dbReference type="Pfam" id="PF14285"/>
    </source>
</evidence>
<feature type="signal peptide" evidence="1">
    <location>
        <begin position="1"/>
        <end position="19"/>
    </location>
</feature>
<dbReference type="AlphaFoldDB" id="A0A2N3LD04"/>
<dbReference type="PANTHER" id="PTHR37507">
    <property type="entry name" value="SPORULATION PROTEIN YDCC"/>
    <property type="match status" value="1"/>
</dbReference>
<dbReference type="SUPFAM" id="SSF89392">
    <property type="entry name" value="Prokaryotic lipoproteins and lipoprotein localization factors"/>
    <property type="match status" value="1"/>
</dbReference>
<comment type="caution">
    <text evidence="3">The sequence shown here is derived from an EMBL/GenBank/DDBJ whole genome shotgun (WGS) entry which is preliminary data.</text>
</comment>
<protein>
    <submittedName>
        <fullName evidence="3">DUF4367 domain-containing protein</fullName>
    </submittedName>
</protein>
<evidence type="ECO:0000256" key="1">
    <source>
        <dbReference type="SAM" id="SignalP"/>
    </source>
</evidence>
<keyword evidence="1" id="KW-0732">Signal</keyword>
<keyword evidence="4" id="KW-1185">Reference proteome</keyword>
<evidence type="ECO:0000313" key="3">
    <source>
        <dbReference type="EMBL" id="PKR82540.1"/>
    </source>
</evidence>
<evidence type="ECO:0000313" key="4">
    <source>
        <dbReference type="Proteomes" id="UP000233440"/>
    </source>
</evidence>
<accession>A0A2N3LD04</accession>
<dbReference type="InterPro" id="IPR052944">
    <property type="entry name" value="Sporulation_related"/>
</dbReference>
<dbReference type="InterPro" id="IPR025377">
    <property type="entry name" value="DUF4367"/>
</dbReference>
<reference evidence="3 4" key="1">
    <citation type="submission" date="2017-11" db="EMBL/GenBank/DDBJ databases">
        <title>Bacillus camelliae sp. nov., isolated from pu'er tea.</title>
        <authorList>
            <person name="Niu L."/>
        </authorList>
    </citation>
    <scope>NUCLEOTIDE SEQUENCE [LARGE SCALE GENOMIC DNA]</scope>
    <source>
        <strain evidence="3 4">7578-1</strain>
    </source>
</reference>
<sequence>MKKKFWILAVVLAAILALSACGSKSQEDVVQDLNGKLEKLSGYKATAEMTLKMGTEPQVYDIEIWHNKPDYYRVQLKNSKKDQSQMILRNKDGVYVLTPTLNKSYKFQSEWPKNSSQAYLYESLVKDILQDKNAKFKVTKNNYVFETKTRYQNNKMLPYQEISFDKRTLTPKTVKVMDTNKNTLVSVTFTKVQFNAKFDKNAFDTKKNLTGASFDKAPQDVKVNGGSEFSVKYPEAKIGKLYDEKEINTDNGKRVILTYSGDKPFTLIQEKAAASSSKAMEVTAMNGDMVDLGFVIGEITNNSLTWTQDGVNYMIASNKLSKNEMIEIAESVQGQPVK</sequence>